<evidence type="ECO:0000313" key="2">
    <source>
        <dbReference type="Proteomes" id="UP001365931"/>
    </source>
</evidence>
<protein>
    <submittedName>
        <fullName evidence="1">Uncharacterized protein</fullName>
    </submittedName>
</protein>
<name>A0ACD5FR34_9CAUD</name>
<accession>A0ACD5FR34</accession>
<proteinExistence type="predicted"/>
<sequence length="59" mass="6711">MKEIRDILAIFMFAAIPITGFLAVAFLIYHDKPGWEWLLFVVVLITSGLKISTGDQDER</sequence>
<evidence type="ECO:0000313" key="1">
    <source>
        <dbReference type="EMBL" id="XKX17510.1"/>
    </source>
</evidence>
<organism evidence="1 2">
    <name type="scientific">Klebsiella phage phi1_175008</name>
    <dbReference type="NCBI Taxonomy" id="3127744"/>
    <lineage>
        <taxon>Viruses</taxon>
        <taxon>Duplodnaviria</taxon>
        <taxon>Heunggongvirae</taxon>
        <taxon>Uroviricota</taxon>
        <taxon>Caudoviricetes</taxon>
        <taxon>Stephanstirmvirinae</taxon>
    </lineage>
</organism>
<dbReference type="EMBL" id="PQ360875">
    <property type="protein sequence ID" value="XKX17510.1"/>
    <property type="molecule type" value="Genomic_DNA"/>
</dbReference>
<reference evidence="1" key="1">
    <citation type="submission" date="2024-09" db="EMBL/GenBank/DDBJ databases">
        <title>The complete genome of Klebsiella pneumoniae phage phi1_175008.</title>
        <authorList>
            <person name="Li J."/>
            <person name="Feng Y."/>
            <person name="Zong Z."/>
        </authorList>
    </citation>
    <scope>NUCLEOTIDE SEQUENCE</scope>
</reference>
<gene>
    <name evidence="1" type="ORF">MVUOKPPV_CDS0113</name>
</gene>
<dbReference type="Proteomes" id="UP001365931">
    <property type="component" value="Segment"/>
</dbReference>